<name>A0AAV0AKT6_PHAPC</name>
<evidence type="ECO:0000313" key="3">
    <source>
        <dbReference type="Proteomes" id="UP001153365"/>
    </source>
</evidence>
<dbReference type="AlphaFoldDB" id="A0AAV0AKT6"/>
<reference evidence="2" key="1">
    <citation type="submission" date="2022-06" db="EMBL/GenBank/DDBJ databases">
        <authorList>
            <consortium name="SYNGENTA / RWTH Aachen University"/>
        </authorList>
    </citation>
    <scope>NUCLEOTIDE SEQUENCE</scope>
</reference>
<sequence>MIVYPGKANYSGIERSGRVRSTSYGRSRSMNDMMVCLCPTSQEFKTQWGLRLEEDEVNHQNDETEQVIISQTSSIRRRALSSLSLSTDDLTSNSTDSSTSPNSSFSSVSSFNSFNKNSISPNSTSINSPDSNLKSFPTTPSSISLTDEYFNKNYQTNLSTSDITSNYQQPSPRSDDLKQHQLEAQRDQESRIKTGSPRKKLSSNVRFLEPVSPLEDDKIDSLILKLLISQDRFGIYCVCESMFEFPFKILSLNNDLKKNRISNGIRFGSIGTTYNYRQNCLDYSSPLSNRYHCNSSWRSNQSDLKRVVEVDEEGERKQEICLNELIESIEPYQLNNARLDSTLYHYTNIGNNHIKHKSDYETLPEKKQRTSSIRSESITNQKFLSDEESLSVLVNVNESIWLSIGEILTKFI</sequence>
<organism evidence="2 3">
    <name type="scientific">Phakopsora pachyrhizi</name>
    <name type="common">Asian soybean rust disease fungus</name>
    <dbReference type="NCBI Taxonomy" id="170000"/>
    <lineage>
        <taxon>Eukaryota</taxon>
        <taxon>Fungi</taxon>
        <taxon>Dikarya</taxon>
        <taxon>Basidiomycota</taxon>
        <taxon>Pucciniomycotina</taxon>
        <taxon>Pucciniomycetes</taxon>
        <taxon>Pucciniales</taxon>
        <taxon>Phakopsoraceae</taxon>
        <taxon>Phakopsora</taxon>
    </lineage>
</organism>
<keyword evidence="3" id="KW-1185">Reference proteome</keyword>
<proteinExistence type="predicted"/>
<accession>A0AAV0AKT6</accession>
<feature type="compositionally biased region" description="Basic and acidic residues" evidence="1">
    <location>
        <begin position="173"/>
        <end position="192"/>
    </location>
</feature>
<dbReference type="Proteomes" id="UP001153365">
    <property type="component" value="Unassembled WGS sequence"/>
</dbReference>
<feature type="region of interest" description="Disordered" evidence="1">
    <location>
        <begin position="160"/>
        <end position="199"/>
    </location>
</feature>
<gene>
    <name evidence="2" type="ORF">PPACK8108_LOCUS3557</name>
</gene>
<dbReference type="EMBL" id="CALTRL010000634">
    <property type="protein sequence ID" value="CAH7668999.1"/>
    <property type="molecule type" value="Genomic_DNA"/>
</dbReference>
<feature type="compositionally biased region" description="Polar residues" evidence="1">
    <location>
        <begin position="160"/>
        <end position="172"/>
    </location>
</feature>
<protein>
    <submittedName>
        <fullName evidence="2">Expressed protein</fullName>
    </submittedName>
</protein>
<comment type="caution">
    <text evidence="2">The sequence shown here is derived from an EMBL/GenBank/DDBJ whole genome shotgun (WGS) entry which is preliminary data.</text>
</comment>
<feature type="region of interest" description="Disordered" evidence="1">
    <location>
        <begin position="87"/>
        <end position="111"/>
    </location>
</feature>
<evidence type="ECO:0000313" key="2">
    <source>
        <dbReference type="EMBL" id="CAH7668999.1"/>
    </source>
</evidence>
<evidence type="ECO:0000256" key="1">
    <source>
        <dbReference type="SAM" id="MobiDB-lite"/>
    </source>
</evidence>